<dbReference type="EMBL" id="JARQWQ010000001">
    <property type="protein sequence ID" value="KAK2573948.1"/>
    <property type="molecule type" value="Genomic_DNA"/>
</dbReference>
<feature type="region of interest" description="Disordered" evidence="1">
    <location>
        <begin position="679"/>
        <end position="700"/>
    </location>
</feature>
<evidence type="ECO:0000256" key="1">
    <source>
        <dbReference type="SAM" id="MobiDB-lite"/>
    </source>
</evidence>
<keyword evidence="2" id="KW-0812">Transmembrane</keyword>
<sequence length="700" mass="77628">MEDKKDLEKKMDLPESKLKESSRRKKLLLVGALTLFLLLGVVVSFALFLTLKETAPAPSKDRLVDVNLREGDSLTYRVDQDIETNTGAFTHKDKNVIIVGIQVLNKSSEEYWFVVNFNVSQDGKIKEDSMSVDYYLVRLNMNSRSPGESFEVHGESSADDQQLRLVFSVLQFLLPAVKRDLYENIDGNRNATVSAEDSPLLPANVMMHREADTSGKDAVSIKNHFNGADMVGMLSDLDMEFTYSDQSSIKKSNGMVSEGHAYFSQQLNFETPIRTENGTEISMIKMTVKSRVLLIGTVALIYPSPESIDFEGLFVKLFLSKPSPPVLSLNETTDAGQFSLNETTEDPFAPLSRSRREVSNSDNANASLVSEILERIGPVCLFFDRQFQLYSLNVNSVNLTLSASVSVQIDGGNTSRIDVSLVLSVGQNLTSVVIQKFVRMVSLQELSDVNLNFPPVFRFLRGSTSFLESNTEVSGRLVVLARFRLSLPLQNNSVDPPRLNLKIEPYAVILVRRLIVAMSVDRIQQIIIVEARPVVRSNGPKVTLSFNDDQLCVTVSNRVIGPDVPVTFFRRVRVCRPIRRVRRLWVQIRGLWRRILRIFLRQRCRWGIIGRGRGRLSPTVTQEGPVRVCNVTKAANSSILLPTPTSQIAQSISTAQMVSSAGASIFATPVLAPQSSSLRISPASTAPTSATVSSPVASMS</sequence>
<name>A0AAD9VGQ9_ACRCE</name>
<evidence type="ECO:0000313" key="4">
    <source>
        <dbReference type="Proteomes" id="UP001249851"/>
    </source>
</evidence>
<gene>
    <name evidence="3" type="ORF">P5673_000056</name>
</gene>
<evidence type="ECO:0000313" key="3">
    <source>
        <dbReference type="EMBL" id="KAK2573948.1"/>
    </source>
</evidence>
<keyword evidence="2" id="KW-1133">Transmembrane helix</keyword>
<reference evidence="3" key="2">
    <citation type="journal article" date="2023" name="Science">
        <title>Genomic signatures of disease resistance in endangered staghorn corals.</title>
        <authorList>
            <person name="Vollmer S.V."/>
            <person name="Selwyn J.D."/>
            <person name="Despard B.A."/>
            <person name="Roesel C.L."/>
        </authorList>
    </citation>
    <scope>NUCLEOTIDE SEQUENCE</scope>
    <source>
        <strain evidence="3">K2</strain>
    </source>
</reference>
<accession>A0AAD9VGQ9</accession>
<evidence type="ECO:0000256" key="2">
    <source>
        <dbReference type="SAM" id="Phobius"/>
    </source>
</evidence>
<keyword evidence="4" id="KW-1185">Reference proteome</keyword>
<feature type="compositionally biased region" description="Low complexity" evidence="1">
    <location>
        <begin position="681"/>
        <end position="700"/>
    </location>
</feature>
<proteinExistence type="predicted"/>
<keyword evidence="2" id="KW-0472">Membrane</keyword>
<feature type="transmembrane region" description="Helical" evidence="2">
    <location>
        <begin position="27"/>
        <end position="51"/>
    </location>
</feature>
<dbReference type="AlphaFoldDB" id="A0AAD9VGQ9"/>
<organism evidence="3 4">
    <name type="scientific">Acropora cervicornis</name>
    <name type="common">Staghorn coral</name>
    <dbReference type="NCBI Taxonomy" id="6130"/>
    <lineage>
        <taxon>Eukaryota</taxon>
        <taxon>Metazoa</taxon>
        <taxon>Cnidaria</taxon>
        <taxon>Anthozoa</taxon>
        <taxon>Hexacorallia</taxon>
        <taxon>Scleractinia</taxon>
        <taxon>Astrocoeniina</taxon>
        <taxon>Acroporidae</taxon>
        <taxon>Acropora</taxon>
    </lineage>
</organism>
<protein>
    <submittedName>
        <fullName evidence="3">Skeletal organic matrix protein 1</fullName>
    </submittedName>
</protein>
<dbReference type="Proteomes" id="UP001249851">
    <property type="component" value="Unassembled WGS sequence"/>
</dbReference>
<comment type="caution">
    <text evidence="3">The sequence shown here is derived from an EMBL/GenBank/DDBJ whole genome shotgun (WGS) entry which is preliminary data.</text>
</comment>
<reference evidence="3" key="1">
    <citation type="journal article" date="2023" name="G3 (Bethesda)">
        <title>Whole genome assembly and annotation of the endangered Caribbean coral Acropora cervicornis.</title>
        <authorList>
            <person name="Selwyn J.D."/>
            <person name="Vollmer S.V."/>
        </authorList>
    </citation>
    <scope>NUCLEOTIDE SEQUENCE</scope>
    <source>
        <strain evidence="3">K2</strain>
    </source>
</reference>